<gene>
    <name evidence="1" type="ORF">CR513_59308</name>
</gene>
<protein>
    <recommendedName>
        <fullName evidence="3">Retrotransposon gag domain-containing protein</fullName>
    </recommendedName>
</protein>
<sequence length="104" mass="12335">MQNLHFLDCDDYTKGKLIGLSYEDYALIWWIVISLQCRGLRKTSNLFVKLQKIYQGPRSIDGYFKEMKGIVELYDYTSISMLVHQTFKVESQLKRHGKKILPYH</sequence>
<name>A0A371E8P4_MUCPR</name>
<evidence type="ECO:0000313" key="1">
    <source>
        <dbReference type="EMBL" id="RDX62373.1"/>
    </source>
</evidence>
<comment type="caution">
    <text evidence="1">The sequence shown here is derived from an EMBL/GenBank/DDBJ whole genome shotgun (WGS) entry which is preliminary data.</text>
</comment>
<dbReference type="Proteomes" id="UP000257109">
    <property type="component" value="Unassembled WGS sequence"/>
</dbReference>
<keyword evidence="2" id="KW-1185">Reference proteome</keyword>
<accession>A0A371E8P4</accession>
<feature type="non-terminal residue" evidence="1">
    <location>
        <position position="104"/>
    </location>
</feature>
<organism evidence="1 2">
    <name type="scientific">Mucuna pruriens</name>
    <name type="common">Velvet bean</name>
    <name type="synonym">Dolichos pruriens</name>
    <dbReference type="NCBI Taxonomy" id="157652"/>
    <lineage>
        <taxon>Eukaryota</taxon>
        <taxon>Viridiplantae</taxon>
        <taxon>Streptophyta</taxon>
        <taxon>Embryophyta</taxon>
        <taxon>Tracheophyta</taxon>
        <taxon>Spermatophyta</taxon>
        <taxon>Magnoliopsida</taxon>
        <taxon>eudicotyledons</taxon>
        <taxon>Gunneridae</taxon>
        <taxon>Pentapetalae</taxon>
        <taxon>rosids</taxon>
        <taxon>fabids</taxon>
        <taxon>Fabales</taxon>
        <taxon>Fabaceae</taxon>
        <taxon>Papilionoideae</taxon>
        <taxon>50 kb inversion clade</taxon>
        <taxon>NPAAA clade</taxon>
        <taxon>indigoferoid/millettioid clade</taxon>
        <taxon>Phaseoleae</taxon>
        <taxon>Mucuna</taxon>
    </lineage>
</organism>
<evidence type="ECO:0008006" key="3">
    <source>
        <dbReference type="Google" id="ProtNLM"/>
    </source>
</evidence>
<dbReference type="EMBL" id="QJKJ01015534">
    <property type="protein sequence ID" value="RDX62373.1"/>
    <property type="molecule type" value="Genomic_DNA"/>
</dbReference>
<evidence type="ECO:0000313" key="2">
    <source>
        <dbReference type="Proteomes" id="UP000257109"/>
    </source>
</evidence>
<dbReference type="AlphaFoldDB" id="A0A371E8P4"/>
<reference evidence="1" key="1">
    <citation type="submission" date="2018-05" db="EMBL/GenBank/DDBJ databases">
        <title>Draft genome of Mucuna pruriens seed.</title>
        <authorList>
            <person name="Nnadi N.E."/>
            <person name="Vos R."/>
            <person name="Hasami M.H."/>
            <person name="Devisetty U.K."/>
            <person name="Aguiy J.C."/>
        </authorList>
    </citation>
    <scope>NUCLEOTIDE SEQUENCE [LARGE SCALE GENOMIC DNA]</scope>
    <source>
        <strain evidence="1">JCA_2017</strain>
    </source>
</reference>
<proteinExistence type="predicted"/>